<dbReference type="AlphaFoldDB" id="H6RVA0"/>
<accession>H6RVA0</accession>
<evidence type="ECO:0000313" key="2">
    <source>
        <dbReference type="EMBL" id="CCG01977.1"/>
    </source>
</evidence>
<evidence type="ECO:0000256" key="1">
    <source>
        <dbReference type="SAM" id="MobiDB-lite"/>
    </source>
</evidence>
<sequence length="32" mass="3612">MDDGRGARWRPDREEDAVRSEPPSTDPEVLTA</sequence>
<proteinExistence type="predicted"/>
<dbReference type="Proteomes" id="UP000007517">
    <property type="component" value="Chromosome"/>
</dbReference>
<dbReference type="STRING" id="1146883.BLASA_1031"/>
<reference evidence="2 3" key="1">
    <citation type="journal article" date="2012" name="J. Bacteriol.">
        <title>Genome Sequence of Blastococcus saxobsidens DD2, a Stone-Inhabiting Bacterium.</title>
        <authorList>
            <person name="Chouaia B."/>
            <person name="Crotti E."/>
            <person name="Brusetti L."/>
            <person name="Daffonchio D."/>
            <person name="Essoussi I."/>
            <person name="Nouioui I."/>
            <person name="Sbissi I."/>
            <person name="Ghodhbane-Gtari F."/>
            <person name="Gtari M."/>
            <person name="Vacherie B."/>
            <person name="Barbe V."/>
            <person name="Medigue C."/>
            <person name="Gury J."/>
            <person name="Pujic P."/>
            <person name="Normand P."/>
        </authorList>
    </citation>
    <scope>NUCLEOTIDE SEQUENCE [LARGE SCALE GENOMIC DNA]</scope>
    <source>
        <strain evidence="2 3">DD2</strain>
    </source>
</reference>
<evidence type="ECO:0000313" key="3">
    <source>
        <dbReference type="Proteomes" id="UP000007517"/>
    </source>
</evidence>
<gene>
    <name evidence="2" type="ordered locus">BLASA_1031</name>
</gene>
<name>H6RVA0_BLASD</name>
<reference evidence="3" key="2">
    <citation type="submission" date="2012-02" db="EMBL/GenBank/DDBJ databases">
        <title>Complete genome sequence of Blastococcus saxobsidens strain DD2.</title>
        <authorList>
            <person name="Genoscope."/>
        </authorList>
    </citation>
    <scope>NUCLEOTIDE SEQUENCE [LARGE SCALE GENOMIC DNA]</scope>
    <source>
        <strain evidence="3">DD2</strain>
    </source>
</reference>
<dbReference type="KEGG" id="bsd:BLASA_1031"/>
<feature type="compositionally biased region" description="Basic and acidic residues" evidence="1">
    <location>
        <begin position="1"/>
        <end position="19"/>
    </location>
</feature>
<keyword evidence="3" id="KW-1185">Reference proteome</keyword>
<dbReference type="EMBL" id="FO117623">
    <property type="protein sequence ID" value="CCG01977.1"/>
    <property type="molecule type" value="Genomic_DNA"/>
</dbReference>
<protein>
    <submittedName>
        <fullName evidence="2">Uncharacterized protein</fullName>
    </submittedName>
</protein>
<feature type="region of interest" description="Disordered" evidence="1">
    <location>
        <begin position="1"/>
        <end position="32"/>
    </location>
</feature>
<dbReference type="HOGENOM" id="CLU_3388321_0_0_11"/>
<organism evidence="2 3">
    <name type="scientific">Blastococcus saxobsidens (strain DD2)</name>
    <dbReference type="NCBI Taxonomy" id="1146883"/>
    <lineage>
        <taxon>Bacteria</taxon>
        <taxon>Bacillati</taxon>
        <taxon>Actinomycetota</taxon>
        <taxon>Actinomycetes</taxon>
        <taxon>Geodermatophilales</taxon>
        <taxon>Geodermatophilaceae</taxon>
        <taxon>Blastococcus</taxon>
    </lineage>
</organism>